<comment type="caution">
    <text evidence="12">Lacks conserved residue(s) required for the propagation of feature annotation.</text>
</comment>
<dbReference type="GO" id="GO:0005789">
    <property type="term" value="C:endoplasmic reticulum membrane"/>
    <property type="evidence" value="ECO:0007669"/>
    <property type="project" value="TreeGrafter"/>
</dbReference>
<dbReference type="PROSITE" id="PS01188">
    <property type="entry name" value="ELO"/>
    <property type="match status" value="1"/>
</dbReference>
<feature type="transmembrane region" description="Helical" evidence="12">
    <location>
        <begin position="15"/>
        <end position="33"/>
    </location>
</feature>
<organism evidence="13 14">
    <name type="scientific">Leishmania tarentolae</name>
    <name type="common">Sauroleishmania tarentolae</name>
    <dbReference type="NCBI Taxonomy" id="5689"/>
    <lineage>
        <taxon>Eukaryota</taxon>
        <taxon>Discoba</taxon>
        <taxon>Euglenozoa</taxon>
        <taxon>Kinetoplastea</taxon>
        <taxon>Metakinetoplastina</taxon>
        <taxon>Trypanosomatida</taxon>
        <taxon>Trypanosomatidae</taxon>
        <taxon>Leishmaniinae</taxon>
        <taxon>Leishmania</taxon>
        <taxon>lizard Leishmania</taxon>
    </lineage>
</organism>
<dbReference type="PANTHER" id="PTHR11157">
    <property type="entry name" value="FATTY ACID ACYL TRANSFERASE-RELATED"/>
    <property type="match status" value="1"/>
</dbReference>
<accession>A0A640KCS5</accession>
<keyword evidence="8 12" id="KW-0443">Lipid metabolism</keyword>
<sequence>MLDTAFLVFQKKPVIFLHWYHHVTVMLYCWHAWMASTSNGLWFVCMNYSVHSIMYFYYFVAACGYGKLLRPVAPLITFLQIAQMVSPSSLRSTRCITRRSLVRDVSGTQRTYASG</sequence>
<keyword evidence="7 12" id="KW-1133">Transmembrane helix</keyword>
<keyword evidence="4 12" id="KW-0808">Transferase</keyword>
<reference evidence="13" key="1">
    <citation type="submission" date="2019-11" db="EMBL/GenBank/DDBJ databases">
        <title>Leishmania tarentolae CDS.</title>
        <authorList>
            <person name="Goto Y."/>
            <person name="Yamagishi J."/>
        </authorList>
    </citation>
    <scope>NUCLEOTIDE SEQUENCE [LARGE SCALE GENOMIC DNA]</scope>
    <source>
        <strain evidence="13">Parrot Tar II</strain>
    </source>
</reference>
<evidence type="ECO:0000256" key="12">
    <source>
        <dbReference type="RuleBase" id="RU361115"/>
    </source>
</evidence>
<dbReference type="GO" id="GO:0042761">
    <property type="term" value="P:very long-chain fatty acid biosynthetic process"/>
    <property type="evidence" value="ECO:0007669"/>
    <property type="project" value="TreeGrafter"/>
</dbReference>
<evidence type="ECO:0000256" key="10">
    <source>
        <dbReference type="ARBA" id="ARBA00023160"/>
    </source>
</evidence>
<dbReference type="GO" id="GO:0019367">
    <property type="term" value="P:fatty acid elongation, saturated fatty acid"/>
    <property type="evidence" value="ECO:0007669"/>
    <property type="project" value="TreeGrafter"/>
</dbReference>
<comment type="catalytic activity">
    <reaction evidence="12">
        <text>an acyl-CoA + malonyl-CoA + H(+) = a 3-oxoacyl-CoA + CO2 + CoA</text>
        <dbReference type="Rhea" id="RHEA:50252"/>
        <dbReference type="ChEBI" id="CHEBI:15378"/>
        <dbReference type="ChEBI" id="CHEBI:16526"/>
        <dbReference type="ChEBI" id="CHEBI:57287"/>
        <dbReference type="ChEBI" id="CHEBI:57384"/>
        <dbReference type="ChEBI" id="CHEBI:58342"/>
        <dbReference type="ChEBI" id="CHEBI:90726"/>
    </reaction>
    <physiologicalReaction direction="left-to-right" evidence="12">
        <dbReference type="Rhea" id="RHEA:50253"/>
    </physiologicalReaction>
</comment>
<dbReference type="PANTHER" id="PTHR11157:SF17">
    <property type="entry name" value="ELONGATION OF VERY LONG CHAIN FATTY ACIDS PROTEIN 6"/>
    <property type="match status" value="1"/>
</dbReference>
<dbReference type="InterPro" id="IPR030457">
    <property type="entry name" value="ELO_CS"/>
</dbReference>
<comment type="caution">
    <text evidence="13">The sequence shown here is derived from an EMBL/GenBank/DDBJ whole genome shotgun (WGS) entry which is preliminary data.</text>
</comment>
<evidence type="ECO:0000256" key="9">
    <source>
        <dbReference type="ARBA" id="ARBA00023136"/>
    </source>
</evidence>
<evidence type="ECO:0000313" key="14">
    <source>
        <dbReference type="Proteomes" id="UP000419144"/>
    </source>
</evidence>
<evidence type="ECO:0000256" key="3">
    <source>
        <dbReference type="ARBA" id="ARBA00022516"/>
    </source>
</evidence>
<dbReference type="GO" id="GO:0009922">
    <property type="term" value="F:fatty acid elongase activity"/>
    <property type="evidence" value="ECO:0007669"/>
    <property type="project" value="InterPro"/>
</dbReference>
<evidence type="ECO:0000313" key="13">
    <source>
        <dbReference type="EMBL" id="GET87098.1"/>
    </source>
</evidence>
<keyword evidence="6 12" id="KW-0276">Fatty acid metabolism</keyword>
<dbReference type="Proteomes" id="UP000419144">
    <property type="component" value="Unassembled WGS sequence"/>
</dbReference>
<dbReference type="InterPro" id="IPR002076">
    <property type="entry name" value="ELO_fam"/>
</dbReference>
<keyword evidence="3 12" id="KW-0444">Lipid biosynthesis</keyword>
<proteinExistence type="inferred from homology"/>
<dbReference type="AlphaFoldDB" id="A0A640KCS5"/>
<protein>
    <recommendedName>
        <fullName evidence="11 12">Elongation of fatty acids protein</fullName>
        <ecNumber evidence="12">2.3.1.-</ecNumber>
    </recommendedName>
</protein>
<evidence type="ECO:0000256" key="8">
    <source>
        <dbReference type="ARBA" id="ARBA00023098"/>
    </source>
</evidence>
<name>A0A640KCS5_LEITA</name>
<gene>
    <name evidence="13" type="ORF">LtaPh_1406800</name>
</gene>
<keyword evidence="5 12" id="KW-0812">Transmembrane</keyword>
<comment type="similarity">
    <text evidence="2 12">Belongs to the ELO family.</text>
</comment>
<dbReference type="VEuPathDB" id="TriTrypDB:LtaPh_1406800"/>
<dbReference type="EC" id="2.3.1.-" evidence="12"/>
<dbReference type="GO" id="GO:0034625">
    <property type="term" value="P:fatty acid elongation, monounsaturated fatty acid"/>
    <property type="evidence" value="ECO:0007669"/>
    <property type="project" value="TreeGrafter"/>
</dbReference>
<comment type="subcellular location">
    <subcellularLocation>
        <location evidence="1">Membrane</location>
        <topology evidence="1">Multi-pass membrane protein</topology>
    </subcellularLocation>
</comment>
<dbReference type="Pfam" id="PF01151">
    <property type="entry name" value="ELO"/>
    <property type="match status" value="1"/>
</dbReference>
<evidence type="ECO:0000256" key="2">
    <source>
        <dbReference type="ARBA" id="ARBA00007263"/>
    </source>
</evidence>
<keyword evidence="9 12" id="KW-0472">Membrane</keyword>
<dbReference type="GO" id="GO:0034626">
    <property type="term" value="P:fatty acid elongation, polyunsaturated fatty acid"/>
    <property type="evidence" value="ECO:0007669"/>
    <property type="project" value="TreeGrafter"/>
</dbReference>
<dbReference type="EMBL" id="BLBS01000018">
    <property type="protein sequence ID" value="GET87098.1"/>
    <property type="molecule type" value="Genomic_DNA"/>
</dbReference>
<keyword evidence="14" id="KW-1185">Reference proteome</keyword>
<evidence type="ECO:0000256" key="11">
    <source>
        <dbReference type="ARBA" id="ARBA00044291"/>
    </source>
</evidence>
<keyword evidence="10 12" id="KW-0275">Fatty acid biosynthesis</keyword>
<feature type="transmembrane region" description="Helical" evidence="12">
    <location>
        <begin position="40"/>
        <end position="60"/>
    </location>
</feature>
<dbReference type="OrthoDB" id="434092at2759"/>
<evidence type="ECO:0000256" key="7">
    <source>
        <dbReference type="ARBA" id="ARBA00022989"/>
    </source>
</evidence>
<evidence type="ECO:0000256" key="1">
    <source>
        <dbReference type="ARBA" id="ARBA00004141"/>
    </source>
</evidence>
<dbReference type="GO" id="GO:0030148">
    <property type="term" value="P:sphingolipid biosynthetic process"/>
    <property type="evidence" value="ECO:0007669"/>
    <property type="project" value="TreeGrafter"/>
</dbReference>
<evidence type="ECO:0000256" key="6">
    <source>
        <dbReference type="ARBA" id="ARBA00022832"/>
    </source>
</evidence>
<evidence type="ECO:0000256" key="5">
    <source>
        <dbReference type="ARBA" id="ARBA00022692"/>
    </source>
</evidence>
<evidence type="ECO:0000256" key="4">
    <source>
        <dbReference type="ARBA" id="ARBA00022679"/>
    </source>
</evidence>